<dbReference type="Proteomes" id="UP000515135">
    <property type="component" value="Unplaced"/>
</dbReference>
<dbReference type="AlphaFoldDB" id="A0A6P4Z455"/>
<dbReference type="FunFam" id="2.60.60.20:FF:000019">
    <property type="entry name" value="Uncharacterized protein"/>
    <property type="match status" value="1"/>
</dbReference>
<dbReference type="OrthoDB" id="2121937at2759"/>
<dbReference type="Pfam" id="PF01477">
    <property type="entry name" value="PLAT"/>
    <property type="match status" value="1"/>
</dbReference>
<feature type="transmembrane region" description="Helical" evidence="3">
    <location>
        <begin position="12"/>
        <end position="31"/>
    </location>
</feature>
<feature type="transmembrane region" description="Helical" evidence="3">
    <location>
        <begin position="293"/>
        <end position="313"/>
    </location>
</feature>
<evidence type="ECO:0000256" key="2">
    <source>
        <dbReference type="SAM" id="MobiDB-lite"/>
    </source>
</evidence>
<feature type="region of interest" description="Disordered" evidence="2">
    <location>
        <begin position="264"/>
        <end position="285"/>
    </location>
</feature>
<keyword evidence="5" id="KW-1185">Reference proteome</keyword>
<proteinExistence type="predicted"/>
<protein>
    <submittedName>
        <fullName evidence="6">Polycystic kidney disease protein 1-like 3</fullName>
    </submittedName>
</protein>
<dbReference type="GO" id="GO:0050982">
    <property type="term" value="P:detection of mechanical stimulus"/>
    <property type="evidence" value="ECO:0007669"/>
    <property type="project" value="TreeGrafter"/>
</dbReference>
<accession>A0A6P4Z455</accession>
<dbReference type="SMART" id="SM00308">
    <property type="entry name" value="LH2"/>
    <property type="match status" value="1"/>
</dbReference>
<dbReference type="RefSeq" id="XP_019624361.1">
    <property type="nucleotide sequence ID" value="XM_019768802.1"/>
</dbReference>
<feature type="compositionally biased region" description="Basic and acidic residues" evidence="2">
    <location>
        <begin position="270"/>
        <end position="285"/>
    </location>
</feature>
<keyword evidence="3" id="KW-1133">Transmembrane helix</keyword>
<dbReference type="InterPro" id="IPR036392">
    <property type="entry name" value="PLAT/LH2_dom_sf"/>
</dbReference>
<dbReference type="InterPro" id="IPR001024">
    <property type="entry name" value="PLAT/LH2_dom"/>
</dbReference>
<dbReference type="InterPro" id="IPR051223">
    <property type="entry name" value="Polycystin"/>
</dbReference>
<dbReference type="PANTHER" id="PTHR10877:SF194">
    <property type="entry name" value="LOCATION OF VULVA DEFECTIVE 1"/>
    <property type="match status" value="1"/>
</dbReference>
<evidence type="ECO:0000313" key="5">
    <source>
        <dbReference type="Proteomes" id="UP000515135"/>
    </source>
</evidence>
<dbReference type="PROSITE" id="PS50095">
    <property type="entry name" value="PLAT"/>
    <property type="match status" value="1"/>
</dbReference>
<sequence>MSWVKLLLENPIGLIVVLTIFALYLPGMVWSRRTDKKDVQKAGIGILPGHVLNTRKDCQYIITVYTGYGTNAGTTAEVKIALNSLYEEATPFTLRDQTRFLFEKGGVDAFLVSTEQPIGGLTHVRVWHDSGGHSPGWFLRQIVVTNRGTGETSYFLCNRWLAADEDDGKVHRVLPKATPDEMTNSRNLFLAKSARDMNDDHVWFSVLGRPARSPFTRAQRLSCCLTLLYSTMFTNIMFFGRGDDFDPPAPIRFAGLVIKSPVSLAQNPAPDHEPPSMEARLTEQREKRRRREVVVEVLVFWLFFTVLMMTSYMERSPLAYHMTQHEQNVILDGGDVTEVSRMLVNMARTVAVVTSPL</sequence>
<comment type="caution">
    <text evidence="1">Lacks conserved residue(s) required for the propagation of feature annotation.</text>
</comment>
<dbReference type="GO" id="GO:0005262">
    <property type="term" value="F:calcium channel activity"/>
    <property type="evidence" value="ECO:0007669"/>
    <property type="project" value="TreeGrafter"/>
</dbReference>
<reference evidence="6" key="1">
    <citation type="submission" date="2025-08" db="UniProtKB">
        <authorList>
            <consortium name="RefSeq"/>
        </authorList>
    </citation>
    <scope>IDENTIFICATION</scope>
    <source>
        <tissue evidence="6">Gonad</tissue>
    </source>
</reference>
<evidence type="ECO:0000313" key="6">
    <source>
        <dbReference type="RefSeq" id="XP_019624361.1"/>
    </source>
</evidence>
<evidence type="ECO:0000259" key="4">
    <source>
        <dbReference type="PROSITE" id="PS50095"/>
    </source>
</evidence>
<dbReference type="KEGG" id="bbel:109470024"/>
<dbReference type="SUPFAM" id="SSF49723">
    <property type="entry name" value="Lipase/lipooxygenase domain (PLAT/LH2 domain)"/>
    <property type="match status" value="1"/>
</dbReference>
<evidence type="ECO:0000256" key="1">
    <source>
        <dbReference type="PROSITE-ProRule" id="PRU00152"/>
    </source>
</evidence>
<evidence type="ECO:0000256" key="3">
    <source>
        <dbReference type="SAM" id="Phobius"/>
    </source>
</evidence>
<dbReference type="PANTHER" id="PTHR10877">
    <property type="entry name" value="POLYCYSTIN FAMILY MEMBER"/>
    <property type="match status" value="1"/>
</dbReference>
<dbReference type="Gene3D" id="2.60.60.20">
    <property type="entry name" value="PLAT/LH2 domain"/>
    <property type="match status" value="1"/>
</dbReference>
<organism evidence="5 6">
    <name type="scientific">Branchiostoma belcheri</name>
    <name type="common">Amphioxus</name>
    <dbReference type="NCBI Taxonomy" id="7741"/>
    <lineage>
        <taxon>Eukaryota</taxon>
        <taxon>Metazoa</taxon>
        <taxon>Chordata</taxon>
        <taxon>Cephalochordata</taxon>
        <taxon>Leptocardii</taxon>
        <taxon>Amphioxiformes</taxon>
        <taxon>Branchiostomatidae</taxon>
        <taxon>Branchiostoma</taxon>
    </lineage>
</organism>
<dbReference type="GO" id="GO:0016020">
    <property type="term" value="C:membrane"/>
    <property type="evidence" value="ECO:0007669"/>
    <property type="project" value="TreeGrafter"/>
</dbReference>
<keyword evidence="3" id="KW-0812">Transmembrane</keyword>
<gene>
    <name evidence="6" type="primary">LOC109470024</name>
</gene>
<keyword evidence="3" id="KW-0472">Membrane</keyword>
<feature type="domain" description="PLAT" evidence="4">
    <location>
        <begin position="58"/>
        <end position="175"/>
    </location>
</feature>
<name>A0A6P4Z455_BRABE</name>
<dbReference type="GeneID" id="109470024"/>